<dbReference type="GO" id="GO:0022841">
    <property type="term" value="F:potassium ion leak channel activity"/>
    <property type="evidence" value="ECO:0007669"/>
    <property type="project" value="TreeGrafter"/>
</dbReference>
<dbReference type="PANTHER" id="PTHR11003">
    <property type="entry name" value="POTASSIUM CHANNEL, SUBFAMILY K"/>
    <property type="match status" value="1"/>
</dbReference>
<feature type="domain" description="Potassium channel" evidence="11">
    <location>
        <begin position="287"/>
        <end position="359"/>
    </location>
</feature>
<evidence type="ECO:0000256" key="10">
    <source>
        <dbReference type="SAM" id="Phobius"/>
    </source>
</evidence>
<dbReference type="InParanoid" id="A0A0C3BLM5"/>
<feature type="transmembrane region" description="Helical" evidence="10">
    <location>
        <begin position="283"/>
        <end position="306"/>
    </location>
</feature>
<evidence type="ECO:0000256" key="4">
    <source>
        <dbReference type="ARBA" id="ARBA00022989"/>
    </source>
</evidence>
<feature type="compositionally biased region" description="Basic and acidic residues" evidence="9">
    <location>
        <begin position="20"/>
        <end position="45"/>
    </location>
</feature>
<evidence type="ECO:0000259" key="11">
    <source>
        <dbReference type="Pfam" id="PF07885"/>
    </source>
</evidence>
<dbReference type="Gene3D" id="1.10.287.70">
    <property type="match status" value="2"/>
</dbReference>
<feature type="region of interest" description="Disordered" evidence="9">
    <location>
        <begin position="18"/>
        <end position="52"/>
    </location>
</feature>
<keyword evidence="7 8" id="KW-0407">Ion channel</keyword>
<dbReference type="PRINTS" id="PR01333">
    <property type="entry name" value="2POREKCHANEL"/>
</dbReference>
<accession>A0A0C3BLM5</accession>
<evidence type="ECO:0000256" key="9">
    <source>
        <dbReference type="SAM" id="MobiDB-lite"/>
    </source>
</evidence>
<dbReference type="GO" id="GO:0015271">
    <property type="term" value="F:outward rectifier potassium channel activity"/>
    <property type="evidence" value="ECO:0007669"/>
    <property type="project" value="TreeGrafter"/>
</dbReference>
<dbReference type="Proteomes" id="UP000054166">
    <property type="component" value="Unassembled WGS sequence"/>
</dbReference>
<feature type="region of interest" description="Disordered" evidence="9">
    <location>
        <begin position="739"/>
        <end position="789"/>
    </location>
</feature>
<dbReference type="OrthoDB" id="297496at2759"/>
<feature type="transmembrane region" description="Helical" evidence="10">
    <location>
        <begin position="662"/>
        <end position="681"/>
    </location>
</feature>
<dbReference type="Pfam" id="PF07885">
    <property type="entry name" value="Ion_trans_2"/>
    <property type="match status" value="2"/>
</dbReference>
<evidence type="ECO:0000313" key="13">
    <source>
        <dbReference type="Proteomes" id="UP000054166"/>
    </source>
</evidence>
<evidence type="ECO:0000256" key="6">
    <source>
        <dbReference type="ARBA" id="ARBA00023136"/>
    </source>
</evidence>
<evidence type="ECO:0000256" key="3">
    <source>
        <dbReference type="ARBA" id="ARBA00022692"/>
    </source>
</evidence>
<reference evidence="12 13" key="1">
    <citation type="submission" date="2014-04" db="EMBL/GenBank/DDBJ databases">
        <authorList>
            <consortium name="DOE Joint Genome Institute"/>
            <person name="Kuo A."/>
            <person name="Tarkka M."/>
            <person name="Buscot F."/>
            <person name="Kohler A."/>
            <person name="Nagy L.G."/>
            <person name="Floudas D."/>
            <person name="Copeland A."/>
            <person name="Barry K.W."/>
            <person name="Cichocki N."/>
            <person name="Veneault-Fourrey C."/>
            <person name="LaButti K."/>
            <person name="Lindquist E.A."/>
            <person name="Lipzen A."/>
            <person name="Lundell T."/>
            <person name="Morin E."/>
            <person name="Murat C."/>
            <person name="Sun H."/>
            <person name="Tunlid A."/>
            <person name="Henrissat B."/>
            <person name="Grigoriev I.V."/>
            <person name="Hibbett D.S."/>
            <person name="Martin F."/>
            <person name="Nordberg H.P."/>
            <person name="Cantor M.N."/>
            <person name="Hua S.X."/>
        </authorList>
    </citation>
    <scope>NUCLEOTIDE SEQUENCE [LARGE SCALE GENOMIC DNA]</scope>
    <source>
        <strain evidence="12 13">F 1598</strain>
    </source>
</reference>
<keyword evidence="6 10" id="KW-0472">Membrane</keyword>
<keyword evidence="2 8" id="KW-0813">Transport</keyword>
<dbReference type="HOGENOM" id="CLU_009214_0_0_1"/>
<feature type="transmembrane region" description="Helical" evidence="10">
    <location>
        <begin position="634"/>
        <end position="656"/>
    </location>
</feature>
<evidence type="ECO:0000313" key="12">
    <source>
        <dbReference type="EMBL" id="KIM78217.1"/>
    </source>
</evidence>
<feature type="transmembrane region" description="Helical" evidence="10">
    <location>
        <begin position="242"/>
        <end position="262"/>
    </location>
</feature>
<evidence type="ECO:0000256" key="8">
    <source>
        <dbReference type="RuleBase" id="RU003857"/>
    </source>
</evidence>
<dbReference type="InterPro" id="IPR003280">
    <property type="entry name" value="2pore_dom_K_chnl"/>
</dbReference>
<dbReference type="PANTHER" id="PTHR11003:SF342">
    <property type="entry name" value="OUTWARD-RECTIFIER POTASSIUM CHANNEL TOK1"/>
    <property type="match status" value="1"/>
</dbReference>
<dbReference type="GO" id="GO:0005886">
    <property type="term" value="C:plasma membrane"/>
    <property type="evidence" value="ECO:0007669"/>
    <property type="project" value="TreeGrafter"/>
</dbReference>
<evidence type="ECO:0000256" key="1">
    <source>
        <dbReference type="ARBA" id="ARBA00004141"/>
    </source>
</evidence>
<organism evidence="12 13">
    <name type="scientific">Piloderma croceum (strain F 1598)</name>
    <dbReference type="NCBI Taxonomy" id="765440"/>
    <lineage>
        <taxon>Eukaryota</taxon>
        <taxon>Fungi</taxon>
        <taxon>Dikarya</taxon>
        <taxon>Basidiomycota</taxon>
        <taxon>Agaricomycotina</taxon>
        <taxon>Agaricomycetes</taxon>
        <taxon>Agaricomycetidae</taxon>
        <taxon>Atheliales</taxon>
        <taxon>Atheliaceae</taxon>
        <taxon>Piloderma</taxon>
    </lineage>
</organism>
<dbReference type="EMBL" id="KN833018">
    <property type="protein sequence ID" value="KIM78217.1"/>
    <property type="molecule type" value="Genomic_DNA"/>
</dbReference>
<feature type="transmembrane region" description="Helical" evidence="10">
    <location>
        <begin position="132"/>
        <end position="153"/>
    </location>
</feature>
<keyword evidence="13" id="KW-1185">Reference proteome</keyword>
<protein>
    <recommendedName>
        <fullName evidence="11">Potassium channel domain-containing protein</fullName>
    </recommendedName>
</protein>
<feature type="transmembrane region" description="Helical" evidence="10">
    <location>
        <begin position="693"/>
        <end position="712"/>
    </location>
</feature>
<dbReference type="InterPro" id="IPR013099">
    <property type="entry name" value="K_chnl_dom"/>
</dbReference>
<gene>
    <name evidence="12" type="ORF">PILCRDRAFT_599929</name>
</gene>
<feature type="region of interest" description="Disordered" evidence="9">
    <location>
        <begin position="558"/>
        <end position="605"/>
    </location>
</feature>
<name>A0A0C3BLM5_PILCF</name>
<comment type="similarity">
    <text evidence="8">Belongs to the two pore domain potassium channel (TC 1.A.1.8) family.</text>
</comment>
<proteinExistence type="inferred from homology"/>
<dbReference type="STRING" id="765440.A0A0C3BLM5"/>
<feature type="transmembrane region" description="Helical" evidence="10">
    <location>
        <begin position="337"/>
        <end position="358"/>
    </location>
</feature>
<comment type="subcellular location">
    <subcellularLocation>
        <location evidence="1">Membrane</location>
        <topology evidence="1">Multi-pass membrane protein</topology>
    </subcellularLocation>
</comment>
<feature type="compositionally biased region" description="Polar residues" evidence="9">
    <location>
        <begin position="759"/>
        <end position="774"/>
    </location>
</feature>
<feature type="compositionally biased region" description="Low complexity" evidence="9">
    <location>
        <begin position="775"/>
        <end position="786"/>
    </location>
</feature>
<sequence length="949" mass="105600">MPLRGIFLYLAASYGTRNPNNHDPEIGLEIRPEDTLEPTGDRNGADNDEEALNEENIRLNEEEADDVEADVTEDPLDLNSRRFRRFSSVQTAVTSFSKSLTLMDQPTWFQKAKCFVFPPKEDIESFTPNYRYIPIISGLLVPFSILLEIPGLTQHWYVRTENNQVIEQRENPVLLDVGLGVSLACAIIANLCLIMRFLEKRVKTMTILCVAFLTLHDLINIVTMIIFGVVHRFRDGFTYGQPFWMTVCSTAASTITNATLIWDLCRTPNFNKSGSGLTRKQRTLVIIIMVLFGYTCIGALINSILLKLSFIDGLYFTLVTIETIGFGDIVPKTPGSRAFVCAYSAIGFLNLGVAIVMCRETVLEAMDVAYRKRAAKVKAQWQEAKKWRHVEARWRRAIEWRLKAMGVPVWIRDKKWRGRGAGGGTQIVKNSGFLFTWAGFTNHKAGLSHSMHGPSGMRLNLDALTHAQLEASALEAGVSLDTLLPVDFLPAQRMSVHNTEANLAANSSMAPSWINQALASHFENVFRPTQACTLTHARLGGMSALLTRFAVATALTHAAAPDEPPNEGGSSNQNGDPINNAALSGETSKNPQAGQSQTGEMDQGRSHLDFKAIPERLSAYLGLETMQDLDKKAFYSKLIIAWSLFFVFWTIGSAVFMATEGWSYGISMYFCFVAFTSIGYGDYHPDTPAGRSIFVVWAILGVGTMTILISVIQDASGSRYQSATYTRVFSKAVKRYRQRTQRDLVSGRTGRRSYHRGRTFTQGDPSPRSQGKARSTSYSSSVFPSSQTRTDEIANVHREAQESLEALPNHVLRHAKIFHAYIRLVIDDTNTLYTHKGSSARVNGDVPDLSGHLRRLLDEIAGVGGIGRFTKEEILQDPQARHTLSVLTMEKALHQMIEEAEDVMDALQERDELVAQERRQQTEHNESDSEEDNGASSEVPEGIPEVSAQ</sequence>
<dbReference type="GO" id="GO:0030322">
    <property type="term" value="P:stabilization of membrane potential"/>
    <property type="evidence" value="ECO:0007669"/>
    <property type="project" value="TreeGrafter"/>
</dbReference>
<reference evidence="13" key="2">
    <citation type="submission" date="2015-01" db="EMBL/GenBank/DDBJ databases">
        <title>Evolutionary Origins and Diversification of the Mycorrhizal Mutualists.</title>
        <authorList>
            <consortium name="DOE Joint Genome Institute"/>
            <consortium name="Mycorrhizal Genomics Consortium"/>
            <person name="Kohler A."/>
            <person name="Kuo A."/>
            <person name="Nagy L.G."/>
            <person name="Floudas D."/>
            <person name="Copeland A."/>
            <person name="Barry K.W."/>
            <person name="Cichocki N."/>
            <person name="Veneault-Fourrey C."/>
            <person name="LaButti K."/>
            <person name="Lindquist E.A."/>
            <person name="Lipzen A."/>
            <person name="Lundell T."/>
            <person name="Morin E."/>
            <person name="Murat C."/>
            <person name="Riley R."/>
            <person name="Ohm R."/>
            <person name="Sun H."/>
            <person name="Tunlid A."/>
            <person name="Henrissat B."/>
            <person name="Grigoriev I.V."/>
            <person name="Hibbett D.S."/>
            <person name="Martin F."/>
        </authorList>
    </citation>
    <scope>NUCLEOTIDE SEQUENCE [LARGE SCALE GENOMIC DNA]</scope>
    <source>
        <strain evidence="13">F 1598</strain>
    </source>
</reference>
<keyword evidence="4 10" id="KW-1133">Transmembrane helix</keyword>
<evidence type="ECO:0000256" key="7">
    <source>
        <dbReference type="ARBA" id="ARBA00023303"/>
    </source>
</evidence>
<feature type="transmembrane region" description="Helical" evidence="10">
    <location>
        <begin position="173"/>
        <end position="195"/>
    </location>
</feature>
<keyword evidence="3 8" id="KW-0812">Transmembrane</keyword>
<evidence type="ECO:0000256" key="2">
    <source>
        <dbReference type="ARBA" id="ARBA00022448"/>
    </source>
</evidence>
<feature type="region of interest" description="Disordered" evidence="9">
    <location>
        <begin position="914"/>
        <end position="949"/>
    </location>
</feature>
<dbReference type="SUPFAM" id="SSF81324">
    <property type="entry name" value="Voltage-gated potassium channels"/>
    <property type="match status" value="2"/>
</dbReference>
<feature type="compositionally biased region" description="Polar residues" evidence="9">
    <location>
        <begin position="568"/>
        <end position="600"/>
    </location>
</feature>
<keyword evidence="5 8" id="KW-0406">Ion transport</keyword>
<evidence type="ECO:0000256" key="5">
    <source>
        <dbReference type="ARBA" id="ARBA00023065"/>
    </source>
</evidence>
<dbReference type="AlphaFoldDB" id="A0A0C3BLM5"/>
<feature type="compositionally biased region" description="Basic and acidic residues" evidence="9">
    <location>
        <begin position="914"/>
        <end position="927"/>
    </location>
</feature>
<feature type="domain" description="Potassium channel" evidence="11">
    <location>
        <begin position="645"/>
        <end position="714"/>
    </location>
</feature>
<feature type="compositionally biased region" description="Basic residues" evidence="9">
    <location>
        <begin position="749"/>
        <end position="758"/>
    </location>
</feature>
<feature type="transmembrane region" description="Helical" evidence="10">
    <location>
        <begin position="207"/>
        <end position="230"/>
    </location>
</feature>